<dbReference type="EMBL" id="VUNN01000010">
    <property type="protein sequence ID" value="MSU06370.1"/>
    <property type="molecule type" value="Genomic_DNA"/>
</dbReference>
<comment type="caution">
    <text evidence="9">The sequence shown here is derived from an EMBL/GenBank/DDBJ whole genome shotgun (WGS) entry which is preliminary data.</text>
</comment>
<dbReference type="AlphaFoldDB" id="A0A7X2PDI3"/>
<accession>A0A7X2PDI3</accession>
<dbReference type="SUPFAM" id="SSF161098">
    <property type="entry name" value="MetI-like"/>
    <property type="match status" value="1"/>
</dbReference>
<dbReference type="GO" id="GO:0055085">
    <property type="term" value="P:transmembrane transport"/>
    <property type="evidence" value="ECO:0007669"/>
    <property type="project" value="InterPro"/>
</dbReference>
<dbReference type="RefSeq" id="WP_154425343.1">
    <property type="nucleotide sequence ID" value="NZ_JAQYGB010000030.1"/>
</dbReference>
<evidence type="ECO:0000256" key="7">
    <source>
        <dbReference type="RuleBase" id="RU363032"/>
    </source>
</evidence>
<keyword evidence="5 7" id="KW-1133">Transmembrane helix</keyword>
<feature type="transmembrane region" description="Helical" evidence="7">
    <location>
        <begin position="239"/>
        <end position="259"/>
    </location>
</feature>
<keyword evidence="2 7" id="KW-0813">Transport</keyword>
<evidence type="ECO:0000256" key="6">
    <source>
        <dbReference type="ARBA" id="ARBA00023136"/>
    </source>
</evidence>
<proteinExistence type="inferred from homology"/>
<dbReference type="Gene3D" id="1.10.3720.10">
    <property type="entry name" value="MetI-like"/>
    <property type="match status" value="1"/>
</dbReference>
<keyword evidence="6 7" id="KW-0472">Membrane</keyword>
<dbReference type="PANTHER" id="PTHR43744">
    <property type="entry name" value="ABC TRANSPORTER PERMEASE PROTEIN MG189-RELATED-RELATED"/>
    <property type="match status" value="1"/>
</dbReference>
<feature type="domain" description="ABC transmembrane type-1" evidence="8">
    <location>
        <begin position="71"/>
        <end position="260"/>
    </location>
</feature>
<dbReference type="InterPro" id="IPR000515">
    <property type="entry name" value="MetI-like"/>
</dbReference>
<dbReference type="Proteomes" id="UP000460549">
    <property type="component" value="Unassembled WGS sequence"/>
</dbReference>
<dbReference type="PROSITE" id="PS50928">
    <property type="entry name" value="ABC_TM1"/>
    <property type="match status" value="1"/>
</dbReference>
<gene>
    <name evidence="9" type="ORF">FYJ80_06195</name>
</gene>
<organism evidence="9 10">
    <name type="scientific">Bullifex porci</name>
    <dbReference type="NCBI Taxonomy" id="2606638"/>
    <lineage>
        <taxon>Bacteria</taxon>
        <taxon>Pseudomonadati</taxon>
        <taxon>Spirochaetota</taxon>
        <taxon>Spirochaetia</taxon>
        <taxon>Spirochaetales</taxon>
        <taxon>Spirochaetaceae</taxon>
        <taxon>Bullifex</taxon>
    </lineage>
</organism>
<evidence type="ECO:0000313" key="10">
    <source>
        <dbReference type="Proteomes" id="UP000460549"/>
    </source>
</evidence>
<feature type="transmembrane region" description="Helical" evidence="7">
    <location>
        <begin position="12"/>
        <end position="37"/>
    </location>
</feature>
<dbReference type="Pfam" id="PF00528">
    <property type="entry name" value="BPD_transp_1"/>
    <property type="match status" value="1"/>
</dbReference>
<evidence type="ECO:0000259" key="8">
    <source>
        <dbReference type="PROSITE" id="PS50928"/>
    </source>
</evidence>
<feature type="transmembrane region" description="Helical" evidence="7">
    <location>
        <begin position="181"/>
        <end position="206"/>
    </location>
</feature>
<evidence type="ECO:0000256" key="2">
    <source>
        <dbReference type="ARBA" id="ARBA00022448"/>
    </source>
</evidence>
<keyword evidence="4 7" id="KW-0812">Transmembrane</keyword>
<comment type="subcellular location">
    <subcellularLocation>
        <location evidence="1 7">Cell membrane</location>
        <topology evidence="1 7">Multi-pass membrane protein</topology>
    </subcellularLocation>
</comment>
<dbReference type="PANTHER" id="PTHR43744:SF12">
    <property type="entry name" value="ABC TRANSPORTER PERMEASE PROTEIN MG189-RELATED"/>
    <property type="match status" value="1"/>
</dbReference>
<keyword evidence="10" id="KW-1185">Reference proteome</keyword>
<keyword evidence="3" id="KW-1003">Cell membrane</keyword>
<evidence type="ECO:0000256" key="1">
    <source>
        <dbReference type="ARBA" id="ARBA00004651"/>
    </source>
</evidence>
<feature type="transmembrane region" description="Helical" evidence="7">
    <location>
        <begin position="106"/>
        <end position="127"/>
    </location>
</feature>
<name>A0A7X2PDI3_9SPIO</name>
<evidence type="ECO:0000256" key="5">
    <source>
        <dbReference type="ARBA" id="ARBA00022989"/>
    </source>
</evidence>
<comment type="similarity">
    <text evidence="7">Belongs to the binding-protein-dependent transport system permease family.</text>
</comment>
<sequence length="275" mass="30816">MGKQLKQKEPLNAFAIVMWVLGVLSLFPFIMMVVISFRASGDAYKPIFAPVSMTLKNYKTVLGNDNFFNWYSNTIVTVCVTIILRLAVTIPASFAFSRMQFKGRTIIWAILIATMMVPGETTMVPRYLYFKQIHLLDSIWVIILPEVSEVFYLMLLTEFFSSVPEDFLEAARIDGASNLRIMLQIFIPLSGASIATAVLFSFINIWNNFIDPYLFINTISKQLITPALKFFQERGGANIPMQLAGASMAIVPVIILFIVTQKYFVAGVSSSGIKG</sequence>
<feature type="transmembrane region" description="Helical" evidence="7">
    <location>
        <begin position="70"/>
        <end position="94"/>
    </location>
</feature>
<evidence type="ECO:0000313" key="9">
    <source>
        <dbReference type="EMBL" id="MSU06370.1"/>
    </source>
</evidence>
<dbReference type="GO" id="GO:0005886">
    <property type="term" value="C:plasma membrane"/>
    <property type="evidence" value="ECO:0007669"/>
    <property type="project" value="UniProtKB-SubCell"/>
</dbReference>
<evidence type="ECO:0000256" key="4">
    <source>
        <dbReference type="ARBA" id="ARBA00022692"/>
    </source>
</evidence>
<dbReference type="InterPro" id="IPR035906">
    <property type="entry name" value="MetI-like_sf"/>
</dbReference>
<dbReference type="CDD" id="cd06261">
    <property type="entry name" value="TM_PBP2"/>
    <property type="match status" value="1"/>
</dbReference>
<reference evidence="9 10" key="1">
    <citation type="submission" date="2019-08" db="EMBL/GenBank/DDBJ databases">
        <title>In-depth cultivation of the pig gut microbiome towards novel bacterial diversity and tailored functional studies.</title>
        <authorList>
            <person name="Wylensek D."/>
            <person name="Hitch T.C.A."/>
            <person name="Clavel T."/>
        </authorList>
    </citation>
    <scope>NUCLEOTIDE SEQUENCE [LARGE SCALE GENOMIC DNA]</scope>
    <source>
        <strain evidence="9 10">NM-380-WT-3C1</strain>
    </source>
</reference>
<feature type="transmembrane region" description="Helical" evidence="7">
    <location>
        <begin position="139"/>
        <end position="160"/>
    </location>
</feature>
<evidence type="ECO:0000256" key="3">
    <source>
        <dbReference type="ARBA" id="ARBA00022475"/>
    </source>
</evidence>
<protein>
    <submittedName>
        <fullName evidence="9">Carbohydrate ABC transporter permease</fullName>
    </submittedName>
</protein>